<comment type="function">
    <text evidence="9">DNA polymerase involved in damage-induced mutagenesis and translesion synthesis (TLS). It is not the major replicative DNA polymerase.</text>
</comment>
<accession>A0A4P6FJN4</accession>
<dbReference type="OrthoDB" id="9803237at2"/>
<evidence type="ECO:0000256" key="9">
    <source>
        <dbReference type="HAMAP-Rule" id="MF_01902"/>
    </source>
</evidence>
<keyword evidence="2 9" id="KW-0808">Transferase</keyword>
<dbReference type="PANTHER" id="PTHR32294">
    <property type="entry name" value="DNA POLYMERASE III SUBUNIT ALPHA"/>
    <property type="match status" value="1"/>
</dbReference>
<proteinExistence type="inferred from homology"/>
<organism evidence="12 13">
    <name type="scientific">Xylanimonas protaetiae</name>
    <dbReference type="NCBI Taxonomy" id="2509457"/>
    <lineage>
        <taxon>Bacteria</taxon>
        <taxon>Bacillati</taxon>
        <taxon>Actinomycetota</taxon>
        <taxon>Actinomycetes</taxon>
        <taxon>Micrococcales</taxon>
        <taxon>Promicromonosporaceae</taxon>
        <taxon>Xylanimonas</taxon>
    </lineage>
</organism>
<evidence type="ECO:0000256" key="5">
    <source>
        <dbReference type="ARBA" id="ARBA00022763"/>
    </source>
</evidence>
<comment type="catalytic activity">
    <reaction evidence="8 9">
        <text>DNA(n) + a 2'-deoxyribonucleoside 5'-triphosphate = DNA(n+1) + diphosphate</text>
        <dbReference type="Rhea" id="RHEA:22508"/>
        <dbReference type="Rhea" id="RHEA-COMP:17339"/>
        <dbReference type="Rhea" id="RHEA-COMP:17340"/>
        <dbReference type="ChEBI" id="CHEBI:33019"/>
        <dbReference type="ChEBI" id="CHEBI:61560"/>
        <dbReference type="ChEBI" id="CHEBI:173112"/>
        <dbReference type="EC" id="2.7.7.7"/>
    </reaction>
</comment>
<keyword evidence="1 9" id="KW-0963">Cytoplasm</keyword>
<evidence type="ECO:0000256" key="2">
    <source>
        <dbReference type="ARBA" id="ARBA00022679"/>
    </source>
</evidence>
<evidence type="ECO:0000256" key="3">
    <source>
        <dbReference type="ARBA" id="ARBA00022695"/>
    </source>
</evidence>
<dbReference type="Gene3D" id="3.20.20.140">
    <property type="entry name" value="Metal-dependent hydrolases"/>
    <property type="match status" value="1"/>
</dbReference>
<comment type="similarity">
    <text evidence="9">Belongs to the DNA polymerase type-C family. DnaE2 subfamily.</text>
</comment>
<dbReference type="EMBL" id="CP035493">
    <property type="protein sequence ID" value="QAY70818.1"/>
    <property type="molecule type" value="Genomic_DNA"/>
</dbReference>
<name>A0A4P6FJN4_9MICO</name>
<feature type="domain" description="Polymerase/histidinol phosphatase N-terminal" evidence="11">
    <location>
        <begin position="15"/>
        <end position="82"/>
    </location>
</feature>
<keyword evidence="3 9" id="KW-0548">Nucleotidyltransferase</keyword>
<dbReference type="AlphaFoldDB" id="A0A4P6FJN4"/>
<protein>
    <recommendedName>
        <fullName evidence="9">Error-prone DNA polymerase</fullName>
        <ecNumber evidence="9">2.7.7.7</ecNumber>
    </recommendedName>
</protein>
<dbReference type="Proteomes" id="UP000292118">
    <property type="component" value="Chromosome"/>
</dbReference>
<dbReference type="KEGG" id="xya:ET471_12950"/>
<comment type="subcellular location">
    <subcellularLocation>
        <location evidence="9">Cytoplasm</location>
    </subcellularLocation>
</comment>
<keyword evidence="4 9" id="KW-0235">DNA replication</keyword>
<dbReference type="InterPro" id="IPR016195">
    <property type="entry name" value="Pol/histidinol_Pase-like"/>
</dbReference>
<evidence type="ECO:0000259" key="11">
    <source>
        <dbReference type="SMART" id="SM00481"/>
    </source>
</evidence>
<dbReference type="InterPro" id="IPR003141">
    <property type="entry name" value="Pol/His_phosphatase_N"/>
</dbReference>
<feature type="region of interest" description="Disordered" evidence="10">
    <location>
        <begin position="933"/>
        <end position="953"/>
    </location>
</feature>
<keyword evidence="5 9" id="KW-0227">DNA damage</keyword>
<keyword evidence="6 9" id="KW-0239">DNA-directed DNA polymerase</keyword>
<dbReference type="CDD" id="cd04485">
    <property type="entry name" value="DnaE_OBF"/>
    <property type="match status" value="1"/>
</dbReference>
<dbReference type="InterPro" id="IPR004805">
    <property type="entry name" value="DnaE2/DnaE/PolC"/>
</dbReference>
<dbReference type="GO" id="GO:0008408">
    <property type="term" value="F:3'-5' exonuclease activity"/>
    <property type="evidence" value="ECO:0007669"/>
    <property type="project" value="InterPro"/>
</dbReference>
<dbReference type="Gene3D" id="1.10.150.870">
    <property type="match status" value="1"/>
</dbReference>
<dbReference type="SMART" id="SM00481">
    <property type="entry name" value="POLIIIAc"/>
    <property type="match status" value="1"/>
</dbReference>
<dbReference type="Pfam" id="PF07733">
    <property type="entry name" value="DNA_pol3_alpha"/>
    <property type="match status" value="2"/>
</dbReference>
<evidence type="ECO:0000313" key="13">
    <source>
        <dbReference type="Proteomes" id="UP000292118"/>
    </source>
</evidence>
<dbReference type="EC" id="2.7.7.7" evidence="9"/>
<dbReference type="InterPro" id="IPR040982">
    <property type="entry name" value="DNA_pol3_finger"/>
</dbReference>
<evidence type="ECO:0000256" key="8">
    <source>
        <dbReference type="ARBA" id="ARBA00049244"/>
    </source>
</evidence>
<evidence type="ECO:0000256" key="1">
    <source>
        <dbReference type="ARBA" id="ARBA00022490"/>
    </source>
</evidence>
<dbReference type="RefSeq" id="WP_129188938.1">
    <property type="nucleotide sequence ID" value="NZ_CP035493.1"/>
</dbReference>
<dbReference type="Pfam" id="PF02811">
    <property type="entry name" value="PHP"/>
    <property type="match status" value="1"/>
</dbReference>
<dbReference type="GO" id="GO:0006281">
    <property type="term" value="P:DNA repair"/>
    <property type="evidence" value="ECO:0007669"/>
    <property type="project" value="UniProtKB-UniRule"/>
</dbReference>
<dbReference type="HAMAP" id="MF_01902">
    <property type="entry name" value="DNApol_error_prone"/>
    <property type="match status" value="1"/>
</dbReference>
<dbReference type="InterPro" id="IPR023073">
    <property type="entry name" value="DnaE2"/>
</dbReference>
<evidence type="ECO:0000256" key="10">
    <source>
        <dbReference type="SAM" id="MobiDB-lite"/>
    </source>
</evidence>
<evidence type="ECO:0000256" key="6">
    <source>
        <dbReference type="ARBA" id="ARBA00022932"/>
    </source>
</evidence>
<dbReference type="GO" id="GO:0003887">
    <property type="term" value="F:DNA-directed DNA polymerase activity"/>
    <property type="evidence" value="ECO:0007669"/>
    <property type="project" value="UniProtKB-UniRule"/>
</dbReference>
<dbReference type="InterPro" id="IPR004013">
    <property type="entry name" value="PHP_dom"/>
</dbReference>
<dbReference type="GO" id="GO:0005737">
    <property type="term" value="C:cytoplasm"/>
    <property type="evidence" value="ECO:0007669"/>
    <property type="project" value="UniProtKB-SubCell"/>
</dbReference>
<reference evidence="12 13" key="1">
    <citation type="submission" date="2019-01" db="EMBL/GenBank/DDBJ databases">
        <title>Genome sequencing of strain FW10M-9.</title>
        <authorList>
            <person name="Heo J."/>
            <person name="Kim S.-J."/>
            <person name="Kim J.-S."/>
            <person name="Hong S.-B."/>
            <person name="Kwon S.-W."/>
        </authorList>
    </citation>
    <scope>NUCLEOTIDE SEQUENCE [LARGE SCALE GENOMIC DNA]</scope>
    <source>
        <strain evidence="12 13">FW10M-9</strain>
    </source>
</reference>
<dbReference type="Pfam" id="PF17657">
    <property type="entry name" value="DNA_pol3_finger"/>
    <property type="match status" value="1"/>
</dbReference>
<evidence type="ECO:0000313" key="12">
    <source>
        <dbReference type="EMBL" id="QAY70818.1"/>
    </source>
</evidence>
<dbReference type="SUPFAM" id="SSF89550">
    <property type="entry name" value="PHP domain-like"/>
    <property type="match status" value="1"/>
</dbReference>
<dbReference type="PANTHER" id="PTHR32294:SF4">
    <property type="entry name" value="ERROR-PRONE DNA POLYMERASE"/>
    <property type="match status" value="1"/>
</dbReference>
<sequence length="1189" mass="129265">MTEPSATPTQGPRYAELHAHSSFSFLDGASHPEELVAEAVRLGLSALAVTDHDGLYGVVRHSLAARDAPVKTVFGAELHLPVPAGPGSGPRPVLDPPTGVPDPRSEHLLVLARGKDGYAHLSAAIATAHLRTEVKGKAAYRLEELGEQAAGEWLVLTGCRKGSVRRALAAQGRTAARQELDRLVALFGRENVAVEITATGDPRDADLHDALATLARDARLPLVATTNAHYARPRDARLAQALAAVRATRSLEQLDGWLPGAPVAHLRSGAEMARLHHRHPDSVPTAAALADECAFDLRLVAPQLPPYQVPEGHDEASHLRELVYRGATDRYGPRHAERVKGAWDKIDHELAIIEQLHFPGYFLVVYSLVEFCRVNGILAQGRGSAANSAVCYALGITAVDAVKYELLFERFLAPERDGPPDIDIDIESGRREEVIQHVYETFGRRHAAQVANVISYRPRSAVRDAARALGYDVGQQDAWSKTIERWGSLRDHPKVEPAVETRASAKDARGAAVWGSRDRDWTPNLGYAARPRVVDPLAHDDGDRPRGGLTEGEAFSRRADDGAFSRRADDGAFSRRADDAHDVVPAHAPPSAEDEGLIPEHVIDLAERFLRLPRHLGIHSGGMVMCDRPVIEVCPVEWARMEGRTVLQWDKEDCADAGLVKFDLLGLGMLTALRYAFESVESHTGERLHLHSLPEEDPAVYALLCAADTVGVFQVESRAQMATLPRLRPRKFYDIVVEVALIRPGPIQGGSVNPFIERRRGRQKVEYRHQLLENSLKRTLGVPLFQEQLMQMAIDVAGFTPAESDRLRRAMGSKRSKEKMEALRGRLLEGMTENGIPSDLQEEIYEKLQAFADFGFPESHAYSFAYLVYASSWLKVHHPAAFYAGLLAAQPMGFYSPQSLVGDARRHGVTVLRPDLNASTALASVERLPDDAALEPERVPLPRSPSPEHGPEPDLRLAVRQGLAEVRNIGADLAEAIVAERSARGAYRDLRDLVHRVHLTTSQLEALATAGATESLGASRREALWAAGALGQEGPDTLAGVSVGVEAPSLPGMSDVETAVADAWATGVTPGLSPVEMVRDGLTRAGVVTVLEATRTDAGRYIAVGGVVTHRQRPGTAGGVTFLSLEDETGLLNVVCSPRIWQRFRTVARSAPAMVVRGRVEAADGATNLVAGHLAPLRLPVRTRSRDFR</sequence>
<evidence type="ECO:0000256" key="4">
    <source>
        <dbReference type="ARBA" id="ARBA00022705"/>
    </source>
</evidence>
<dbReference type="InterPro" id="IPR029460">
    <property type="entry name" value="DNAPol_HHH"/>
</dbReference>
<evidence type="ECO:0000256" key="7">
    <source>
        <dbReference type="ARBA" id="ARBA00023204"/>
    </source>
</evidence>
<feature type="region of interest" description="Disordered" evidence="10">
    <location>
        <begin position="536"/>
        <end position="561"/>
    </location>
</feature>
<dbReference type="InterPro" id="IPR011708">
    <property type="entry name" value="DNA_pol3_alpha_NTPase_dom"/>
</dbReference>
<dbReference type="GO" id="GO:0006260">
    <property type="term" value="P:DNA replication"/>
    <property type="evidence" value="ECO:0007669"/>
    <property type="project" value="UniProtKB-KW"/>
</dbReference>
<keyword evidence="7 9" id="KW-0234">DNA repair</keyword>
<keyword evidence="13" id="KW-1185">Reference proteome</keyword>
<feature type="compositionally biased region" description="Basic and acidic residues" evidence="10">
    <location>
        <begin position="537"/>
        <end position="546"/>
    </location>
</feature>
<gene>
    <name evidence="9" type="primary">dnaE2</name>
    <name evidence="12" type="ORF">ET471_12950</name>
</gene>
<dbReference type="Pfam" id="PF14579">
    <property type="entry name" value="HHH_6"/>
    <property type="match status" value="1"/>
</dbReference>